<dbReference type="AlphaFoldDB" id="A0A8A4ZAT5"/>
<evidence type="ECO:0000256" key="3">
    <source>
        <dbReference type="ARBA" id="ARBA00022679"/>
    </source>
</evidence>
<dbReference type="GO" id="GO:1901137">
    <property type="term" value="P:carbohydrate derivative biosynthetic process"/>
    <property type="evidence" value="ECO:0007669"/>
    <property type="project" value="UniProtKB-ARBA"/>
</dbReference>
<dbReference type="CDD" id="cd03794">
    <property type="entry name" value="GT4_WbuB-like"/>
    <property type="match status" value="1"/>
</dbReference>
<organism evidence="5 6">
    <name type="scientific">Pengzhenrongella sicca</name>
    <dbReference type="NCBI Taxonomy" id="2819238"/>
    <lineage>
        <taxon>Bacteria</taxon>
        <taxon>Bacillati</taxon>
        <taxon>Actinomycetota</taxon>
        <taxon>Actinomycetes</taxon>
        <taxon>Micrococcales</taxon>
        <taxon>Pengzhenrongella</taxon>
    </lineage>
</organism>
<dbReference type="GO" id="GO:0016758">
    <property type="term" value="F:hexosyltransferase activity"/>
    <property type="evidence" value="ECO:0007669"/>
    <property type="project" value="TreeGrafter"/>
</dbReference>
<sequence length="412" mass="45047">MHIALITHHYAPEVGAPQRRWGALIPRFIEAGHSVSVLAPPPHYSTGVPLQFSADERPGASTVGEHGEQIYRLRYRAHGLDLVSRTVDQGITATDAVTRGMRELTPRSHRPDVVVATVPGMPSIGAGVALRRWLRVPLVVEMRDAWPDLIEPSDMWAGSTRKRRGWRGAMTSQAHKAMTHAQHEAATIVTTTRAFAEVLRSRDMDRVEVIRNGAYLDEVPRLGMRVRTGGPFRVLYLGTVGRSQGLASAVRASAILRSRGIPIELRIVGSGADYDALVALAESLGAPVEFLGKVPRAEVPAHFAWADTLLISLRSWEPLKWTVPSKMYECLATGRHITAVLAGEAAEIIRSTGAGDVVPPEDPAALADLWTHLVSDPRRLEMDGAGRAWAFRHANFEILAARYLGILTDVVE</sequence>
<dbReference type="PANTHER" id="PTHR45947">
    <property type="entry name" value="SULFOQUINOVOSYL TRANSFERASE SQD2"/>
    <property type="match status" value="1"/>
</dbReference>
<dbReference type="KEGG" id="psic:J4E96_17250"/>
<dbReference type="Pfam" id="PF13579">
    <property type="entry name" value="Glyco_trans_4_4"/>
    <property type="match status" value="1"/>
</dbReference>
<dbReference type="SUPFAM" id="SSF53756">
    <property type="entry name" value="UDP-Glycosyltransferase/glycogen phosphorylase"/>
    <property type="match status" value="1"/>
</dbReference>
<evidence type="ECO:0000313" key="6">
    <source>
        <dbReference type="Proteomes" id="UP000663937"/>
    </source>
</evidence>
<dbReference type="RefSeq" id="WP_227423293.1">
    <property type="nucleotide sequence ID" value="NZ_CP071868.1"/>
</dbReference>
<evidence type="ECO:0000256" key="2">
    <source>
        <dbReference type="ARBA" id="ARBA00022676"/>
    </source>
</evidence>
<evidence type="ECO:0000256" key="1">
    <source>
        <dbReference type="ARBA" id="ARBA00021292"/>
    </source>
</evidence>
<gene>
    <name evidence="5" type="ORF">J4E96_17250</name>
</gene>
<feature type="domain" description="Glycosyltransferase subfamily 4-like N-terminal" evidence="4">
    <location>
        <begin position="16"/>
        <end position="213"/>
    </location>
</feature>
<keyword evidence="6" id="KW-1185">Reference proteome</keyword>
<dbReference type="Proteomes" id="UP000663937">
    <property type="component" value="Chromosome"/>
</dbReference>
<accession>A0A8A4ZAT5</accession>
<keyword evidence="3" id="KW-0808">Transferase</keyword>
<evidence type="ECO:0000313" key="5">
    <source>
        <dbReference type="EMBL" id="QTE29032.1"/>
    </source>
</evidence>
<dbReference type="PANTHER" id="PTHR45947:SF3">
    <property type="entry name" value="SULFOQUINOVOSYL TRANSFERASE SQD2"/>
    <property type="match status" value="1"/>
</dbReference>
<proteinExistence type="predicted"/>
<dbReference type="InterPro" id="IPR050194">
    <property type="entry name" value="Glycosyltransferase_grp1"/>
</dbReference>
<reference evidence="5" key="1">
    <citation type="submission" date="2021-03" db="EMBL/GenBank/DDBJ databases">
        <title>Pengzhenrongella sicca gen. nov., sp. nov., a new member of suborder Micrococcineae isolated from High-Arctic tundra soil.</title>
        <authorList>
            <person name="Peng F."/>
        </authorList>
    </citation>
    <scope>NUCLEOTIDE SEQUENCE</scope>
    <source>
        <strain evidence="5">LRZ-2</strain>
    </source>
</reference>
<dbReference type="Pfam" id="PF13692">
    <property type="entry name" value="Glyco_trans_1_4"/>
    <property type="match status" value="1"/>
</dbReference>
<protein>
    <recommendedName>
        <fullName evidence="1">D-inositol 3-phosphate glycosyltransferase</fullName>
    </recommendedName>
</protein>
<dbReference type="EMBL" id="CP071868">
    <property type="protein sequence ID" value="QTE29032.1"/>
    <property type="molecule type" value="Genomic_DNA"/>
</dbReference>
<evidence type="ECO:0000259" key="4">
    <source>
        <dbReference type="Pfam" id="PF13579"/>
    </source>
</evidence>
<keyword evidence="2" id="KW-0328">Glycosyltransferase</keyword>
<dbReference type="Gene3D" id="3.40.50.2000">
    <property type="entry name" value="Glycogen Phosphorylase B"/>
    <property type="match status" value="2"/>
</dbReference>
<name>A0A8A4ZAT5_9MICO</name>
<dbReference type="InterPro" id="IPR028098">
    <property type="entry name" value="Glyco_trans_4-like_N"/>
</dbReference>